<protein>
    <submittedName>
        <fullName evidence="4">YadA-like family protein</fullName>
    </submittedName>
</protein>
<organism evidence="4 5">
    <name type="scientific">Streptomyces chumphonensis</name>
    <dbReference type="NCBI Taxonomy" id="1214925"/>
    <lineage>
        <taxon>Bacteria</taxon>
        <taxon>Bacillati</taxon>
        <taxon>Actinomycetota</taxon>
        <taxon>Actinomycetes</taxon>
        <taxon>Kitasatosporales</taxon>
        <taxon>Streptomycetaceae</taxon>
        <taxon>Streptomyces</taxon>
    </lineage>
</organism>
<dbReference type="EMBL" id="JACXYU010000022">
    <property type="protein sequence ID" value="MBD3934905.1"/>
    <property type="molecule type" value="Genomic_DNA"/>
</dbReference>
<evidence type="ECO:0000313" key="4">
    <source>
        <dbReference type="EMBL" id="MBD3934905.1"/>
    </source>
</evidence>
<dbReference type="GO" id="GO:0016020">
    <property type="term" value="C:membrane"/>
    <property type="evidence" value="ECO:0007669"/>
    <property type="project" value="UniProtKB-SubCell"/>
</dbReference>
<dbReference type="Proteomes" id="UP000632289">
    <property type="component" value="Unassembled WGS sequence"/>
</dbReference>
<reference evidence="4" key="1">
    <citation type="submission" date="2020-09" db="EMBL/GenBank/DDBJ databases">
        <title>Secondary metabolite and genome analysis of marine Streptomyces chumphonensis KK1-2T.</title>
        <authorList>
            <person name="Phongsopitanun W."/>
            <person name="Kanchanasin P."/>
            <person name="Pittayakhajonwut P."/>
            <person name="Suwanborirux K."/>
            <person name="Tanasupawat S."/>
        </authorList>
    </citation>
    <scope>NUCLEOTIDE SEQUENCE</scope>
    <source>
        <strain evidence="4">KK1-2</strain>
    </source>
</reference>
<evidence type="ECO:0000259" key="3">
    <source>
        <dbReference type="Pfam" id="PF03895"/>
    </source>
</evidence>
<dbReference type="AlphaFoldDB" id="A0A927IFG6"/>
<dbReference type="InterPro" id="IPR005594">
    <property type="entry name" value="YadA_C"/>
</dbReference>
<feature type="domain" description="Trimeric autotransporter adhesin YadA-like C-terminal membrane anchor" evidence="3">
    <location>
        <begin position="8"/>
        <end position="46"/>
    </location>
</feature>
<evidence type="ECO:0000256" key="2">
    <source>
        <dbReference type="SAM" id="MobiDB-lite"/>
    </source>
</evidence>
<gene>
    <name evidence="4" type="ORF">IF129_25515</name>
</gene>
<comment type="subcellular location">
    <subcellularLocation>
        <location evidence="1">Membrane</location>
    </subcellularLocation>
</comment>
<feature type="compositionally biased region" description="Basic and acidic residues" evidence="2">
    <location>
        <begin position="1"/>
        <end position="11"/>
    </location>
</feature>
<dbReference type="Pfam" id="PF03895">
    <property type="entry name" value="YadA_anchor"/>
    <property type="match status" value="1"/>
</dbReference>
<evidence type="ECO:0000313" key="5">
    <source>
        <dbReference type="Proteomes" id="UP000632289"/>
    </source>
</evidence>
<name>A0A927IFG6_9ACTN</name>
<comment type="caution">
    <text evidence="4">The sequence shown here is derived from an EMBL/GenBank/DDBJ whole genome shotgun (WGS) entry which is preliminary data.</text>
</comment>
<feature type="region of interest" description="Disordered" evidence="2">
    <location>
        <begin position="1"/>
        <end position="33"/>
    </location>
</feature>
<accession>A0A927IFG6</accession>
<keyword evidence="5" id="KW-1185">Reference proteome</keyword>
<proteinExistence type="predicted"/>
<sequence>MAAIARGHDQDAPAVGGEHTSADRVGVHGGGNCSRRRGVAWRVGVGVVGSSAEHA</sequence>
<evidence type="ECO:0000256" key="1">
    <source>
        <dbReference type="ARBA" id="ARBA00004370"/>
    </source>
</evidence>